<dbReference type="InterPro" id="IPR030934">
    <property type="entry name" value="Intein_C"/>
</dbReference>
<protein>
    <recommendedName>
        <fullName evidence="4">DNA polymerase III subunit alpha</fullName>
        <ecNumber evidence="3">2.7.7.7</ecNumber>
    </recommendedName>
</protein>
<dbReference type="NCBIfam" id="NF004226">
    <property type="entry name" value="PRK05673.1"/>
    <property type="match status" value="1"/>
</dbReference>
<evidence type="ECO:0000256" key="2">
    <source>
        <dbReference type="ARBA" id="ARBA00009496"/>
    </source>
</evidence>
<dbReference type="InterPro" id="IPR029460">
    <property type="entry name" value="DNAPol_HHH"/>
</dbReference>
<dbReference type="InterPro" id="IPR016195">
    <property type="entry name" value="Pol/histidinol_Pase-like"/>
</dbReference>
<dbReference type="GO" id="GO:0006260">
    <property type="term" value="P:DNA replication"/>
    <property type="evidence" value="ECO:0007669"/>
    <property type="project" value="UniProtKB-KW"/>
</dbReference>
<evidence type="ECO:0000259" key="12">
    <source>
        <dbReference type="PROSITE" id="PS50819"/>
    </source>
</evidence>
<dbReference type="Pfam" id="PF01336">
    <property type="entry name" value="tRNA_anti-codon"/>
    <property type="match status" value="1"/>
</dbReference>
<dbReference type="InterPro" id="IPR004042">
    <property type="entry name" value="Intein_endonuc_central"/>
</dbReference>
<dbReference type="InterPro" id="IPR003141">
    <property type="entry name" value="Pol/His_phosphatase_N"/>
</dbReference>
<sequence length="1562" mass="173116">MSSSDSFVHLHVHTEYSMLDGAARLKQMFKQVGDLGMPAIAITDHGNMHGAYDFYRQATGAGVKPIIGCLLPGQEIITAEGVKAVEDIRVGDLVLTHRGRFRRVLRTMRRPYSGRAYTIGLAGRYGRTLTLTEEHPVLVRTPNGLVDWKKPGDICSGRRTAHGGVQSWNSWACLPRLTEQMSEIDLLSFLPASFAEGPDGGLVRSYDSRYRADQRWARVPRSMPLDYDFGYLLGIYAAEGHVQVKDGEQTGGIGFTLNANEGVTAERLRRILAEYGAEVQTYIRDGKGTLELMTCSVPLAYVLSSLVGASAKTKRVPACVLTGPADVRSGFLEGLLTGDGRNPGRVSNPSGRRDLKVASRSLAWGVRTLLADLGHWTTVSTGTERGNFPQGAADREYRWFQVAYQPERAYSQTLDDDDYLYRPIASVEAIELDCEVFNFEVEEDNSYVSDFILHNCEAYIAPDSRRVKKPVLWGEPHQKRDDVSAGGYYTHMTIWARDKTGLHNLMKLSSRAYTEGFVRKWPRMDAEILAEHAEGLMATTGCPSGEVQTRLRLGQYDEALKAAAKFQDIFGKDNFFLEIMDHGLDIERRVRDGLTRISKELSIPPLVTNDSHYTYESDAASHDALLCIQTGKQLSDPDRFRFDGSGYYIKTAEEMRAVDGSDLWAEGCRNTLLVAEKVDPTGFFEFKNLMPTYPIPDGMTEQEFFRKTVWEGMDRRWPEGYDDEHRRQVDYEIGIIEQMGFPSYFLVVADFIMWAKANGIRVGPGRGSAAGSLVAYAMGITDLDPLPHGLIFERFLNPDRVSMPDVDIDFDERRRADVIRYVTEKWGADKVAMIATFGTIKAKAAIKDAGRVLGYPYALGDKVSKAFPPAVMGKDIPLAGIFDKDHPRYDEAGELRRLYEEDVDVKATMDLGKGLEGLIRQTGVHAAGVIMSAEVITDYIPIMRRDSDGAIITQFDYPTCETLGLLKMDFLGLRNLTIIDDCLKMIESTTGASIDLLKLPLDDRKTYELLGRGDTLGVFQLDGGGMRSLLRLMKPDNFEDISAVGALYRPGPMGANSHTNYALRKNGQQEITPIHPEFKESLSEILDTTYGLIVYQEQVMAIAQKVAGFSLGKADLLRRAMGKKKKAELDKQFESFEAGMKANGYSREAIKTLWDILLPFSDYAFNKAHSAAYGLVSYWTAYLKANHPAAYMAALLSSVKDDKDKSALYLNECRRMGIKVFPPDVNDSDFDFTPRGTDIRFGLSAVRNVGGNVVDGVISARREKGRFADFKDFLRKVPAIVCNKRVIESLIKAGSFDSLGHVRKGLVMVHEQAVDAIIDIKKNEAIGQDSLFGAIEDGEDQTFDVQIPVGEWDKNTLLQFEREMLGLYVSDHPLFGVEHILASGADCSIAAVQDDSRPDGQIVTVGGILSGVQRKVTKKGDTWVLTQLEDLEGAIEVMIFPSSYQLCSTILAEDAIVFVKGRVDKREDVAKIIAMEVTAPDLTQEAGGPLLVSLPLNRCTAPVVGRLKEILSTHPGTSEVHLQVHNGPKTTVMRVEDRLRVTPSPALMGDLKQLLGPACLGA</sequence>
<dbReference type="InterPro" id="IPR027434">
    <property type="entry name" value="Homing_endonucl"/>
</dbReference>
<dbReference type="InterPro" id="IPR011708">
    <property type="entry name" value="DNA_pol3_alpha_NTPase_dom"/>
</dbReference>
<dbReference type="PRINTS" id="PR00379">
    <property type="entry name" value="INTEIN"/>
</dbReference>
<dbReference type="Gene3D" id="3.20.20.140">
    <property type="entry name" value="Metal-dependent hydrolases"/>
    <property type="match status" value="2"/>
</dbReference>
<dbReference type="SMART" id="SM00481">
    <property type="entry name" value="POLIIIAc"/>
    <property type="match status" value="1"/>
</dbReference>
<evidence type="ECO:0000256" key="5">
    <source>
        <dbReference type="ARBA" id="ARBA00022679"/>
    </source>
</evidence>
<dbReference type="Gene3D" id="1.10.150.870">
    <property type="match status" value="1"/>
</dbReference>
<name>A0A917Z560_9ACTN</name>
<reference evidence="13" key="2">
    <citation type="submission" date="2020-09" db="EMBL/GenBank/DDBJ databases">
        <authorList>
            <person name="Sun Q."/>
            <person name="Zhou Y."/>
        </authorList>
    </citation>
    <scope>NUCLEOTIDE SEQUENCE</scope>
    <source>
        <strain evidence="13">CGMCC 4.7368</strain>
    </source>
</reference>
<dbReference type="GO" id="GO:0004519">
    <property type="term" value="F:endonuclease activity"/>
    <property type="evidence" value="ECO:0007669"/>
    <property type="project" value="InterPro"/>
</dbReference>
<evidence type="ECO:0000256" key="9">
    <source>
        <dbReference type="ARBA" id="ARBA00022932"/>
    </source>
</evidence>
<dbReference type="GO" id="GO:0005737">
    <property type="term" value="C:cytoplasm"/>
    <property type="evidence" value="ECO:0007669"/>
    <property type="project" value="UniProtKB-SubCell"/>
</dbReference>
<keyword evidence="6" id="KW-0548">Nucleotidyltransferase</keyword>
<dbReference type="InterPro" id="IPR003587">
    <property type="entry name" value="Hint_dom_N"/>
</dbReference>
<dbReference type="InterPro" id="IPR004365">
    <property type="entry name" value="NA-bd_OB_tRNA"/>
</dbReference>
<dbReference type="EC" id="2.7.7.7" evidence="3"/>
<dbReference type="InterPro" id="IPR006142">
    <property type="entry name" value="INTEIN"/>
</dbReference>
<keyword evidence="10" id="KW-0651">Protein splicing</keyword>
<dbReference type="PROSITE" id="PS50818">
    <property type="entry name" value="INTEIN_C_TER"/>
    <property type="match status" value="1"/>
</dbReference>
<dbReference type="GO" id="GO:0016539">
    <property type="term" value="P:intein-mediated protein splicing"/>
    <property type="evidence" value="ECO:0007669"/>
    <property type="project" value="InterPro"/>
</dbReference>
<accession>A0A917Z560</accession>
<evidence type="ECO:0000313" key="14">
    <source>
        <dbReference type="Proteomes" id="UP000646523"/>
    </source>
</evidence>
<dbReference type="Proteomes" id="UP000646523">
    <property type="component" value="Unassembled WGS sequence"/>
</dbReference>
<keyword evidence="14" id="KW-1185">Reference proteome</keyword>
<dbReference type="Pfam" id="PF07733">
    <property type="entry name" value="DNA_pol3_alpha"/>
    <property type="match status" value="1"/>
</dbReference>
<comment type="catalytic activity">
    <reaction evidence="11">
        <text>DNA(n) + a 2'-deoxyribonucleoside 5'-triphosphate = DNA(n+1) + diphosphate</text>
        <dbReference type="Rhea" id="RHEA:22508"/>
        <dbReference type="Rhea" id="RHEA-COMP:17339"/>
        <dbReference type="Rhea" id="RHEA-COMP:17340"/>
        <dbReference type="ChEBI" id="CHEBI:33019"/>
        <dbReference type="ChEBI" id="CHEBI:61560"/>
        <dbReference type="ChEBI" id="CHEBI:173112"/>
        <dbReference type="EC" id="2.7.7.7"/>
    </reaction>
</comment>
<organism evidence="13 14">
    <name type="scientific">Nonomuraea cavernae</name>
    <dbReference type="NCBI Taxonomy" id="2045107"/>
    <lineage>
        <taxon>Bacteria</taxon>
        <taxon>Bacillati</taxon>
        <taxon>Actinomycetota</taxon>
        <taxon>Actinomycetes</taxon>
        <taxon>Streptosporangiales</taxon>
        <taxon>Streptosporangiaceae</taxon>
        <taxon>Nonomuraea</taxon>
    </lineage>
</organism>
<dbReference type="InterPro" id="IPR041931">
    <property type="entry name" value="DNA_pol3_alpha_thumb_dom"/>
</dbReference>
<dbReference type="GO" id="GO:0003676">
    <property type="term" value="F:nucleic acid binding"/>
    <property type="evidence" value="ECO:0007669"/>
    <property type="project" value="InterPro"/>
</dbReference>
<dbReference type="Pfam" id="PF02811">
    <property type="entry name" value="PHP"/>
    <property type="match status" value="2"/>
</dbReference>
<dbReference type="Gene3D" id="1.10.10.1600">
    <property type="entry name" value="Bacterial DNA polymerase III alpha subunit, thumb domain"/>
    <property type="match status" value="1"/>
</dbReference>
<dbReference type="PROSITE" id="PS50817">
    <property type="entry name" value="INTEIN_N_TER"/>
    <property type="match status" value="1"/>
</dbReference>
<feature type="domain" description="DOD-type homing endonuclease" evidence="12">
    <location>
        <begin position="232"/>
        <end position="375"/>
    </location>
</feature>
<dbReference type="InterPro" id="IPR004013">
    <property type="entry name" value="PHP_dom"/>
</dbReference>
<dbReference type="PANTHER" id="PTHR32294">
    <property type="entry name" value="DNA POLYMERASE III SUBUNIT ALPHA"/>
    <property type="match status" value="1"/>
</dbReference>
<dbReference type="Gene3D" id="2.170.16.10">
    <property type="entry name" value="Hedgehog/Intein (Hint) domain"/>
    <property type="match status" value="1"/>
</dbReference>
<evidence type="ECO:0000256" key="1">
    <source>
        <dbReference type="ARBA" id="ARBA00004496"/>
    </source>
</evidence>
<keyword evidence="7" id="KW-0235">DNA replication</keyword>
<dbReference type="NCBIfam" id="TIGR00594">
    <property type="entry name" value="polc"/>
    <property type="match status" value="1"/>
</dbReference>
<dbReference type="InterPro" id="IPR004805">
    <property type="entry name" value="DnaE2/DnaE/PolC"/>
</dbReference>
<dbReference type="Pfam" id="PF17657">
    <property type="entry name" value="DNA_pol3_finger"/>
    <property type="match status" value="1"/>
</dbReference>
<keyword evidence="9" id="KW-0239">DNA-directed DNA polymerase</keyword>
<dbReference type="GO" id="GO:0003887">
    <property type="term" value="F:DNA-directed DNA polymerase activity"/>
    <property type="evidence" value="ECO:0007669"/>
    <property type="project" value="UniProtKB-KW"/>
</dbReference>
<dbReference type="PANTHER" id="PTHR32294:SF0">
    <property type="entry name" value="DNA POLYMERASE III SUBUNIT ALPHA"/>
    <property type="match status" value="1"/>
</dbReference>
<keyword evidence="5" id="KW-0808">Transferase</keyword>
<evidence type="ECO:0000256" key="11">
    <source>
        <dbReference type="ARBA" id="ARBA00049244"/>
    </source>
</evidence>
<dbReference type="PROSITE" id="PS50819">
    <property type="entry name" value="INTEIN_ENDONUCLEASE"/>
    <property type="match status" value="1"/>
</dbReference>
<dbReference type="CDD" id="cd04485">
    <property type="entry name" value="DnaE_OBF"/>
    <property type="match status" value="1"/>
</dbReference>
<dbReference type="InterPro" id="IPR040982">
    <property type="entry name" value="DNA_pol3_finger"/>
</dbReference>
<proteinExistence type="inferred from homology"/>
<comment type="similarity">
    <text evidence="2">Belongs to the DNA polymerase type-C family. DnaE subfamily.</text>
</comment>
<gene>
    <name evidence="13" type="ORF">GCM10012289_50380</name>
</gene>
<keyword evidence="8" id="KW-0068">Autocatalytic cleavage</keyword>
<dbReference type="Pfam" id="PF14579">
    <property type="entry name" value="HHH_6"/>
    <property type="match status" value="1"/>
</dbReference>
<dbReference type="EMBL" id="BMNH01000017">
    <property type="protein sequence ID" value="GGO75398.1"/>
    <property type="molecule type" value="Genomic_DNA"/>
</dbReference>
<evidence type="ECO:0000256" key="7">
    <source>
        <dbReference type="ARBA" id="ARBA00022705"/>
    </source>
</evidence>
<comment type="caution">
    <text evidence="13">The sequence shown here is derived from an EMBL/GenBank/DDBJ whole genome shotgun (WGS) entry which is preliminary data.</text>
</comment>
<dbReference type="InterPro" id="IPR036844">
    <property type="entry name" value="Hint_dom_sf"/>
</dbReference>
<evidence type="ECO:0000313" key="13">
    <source>
        <dbReference type="EMBL" id="GGO75398.1"/>
    </source>
</evidence>
<dbReference type="CDD" id="cd00081">
    <property type="entry name" value="Hint"/>
    <property type="match status" value="1"/>
</dbReference>
<dbReference type="SUPFAM" id="SSF89550">
    <property type="entry name" value="PHP domain-like"/>
    <property type="match status" value="1"/>
</dbReference>
<dbReference type="RefSeq" id="WP_189126628.1">
    <property type="nucleotide sequence ID" value="NZ_BMNH01000017.1"/>
</dbReference>
<dbReference type="InterPro" id="IPR006141">
    <property type="entry name" value="Intein_N"/>
</dbReference>
<dbReference type="SMART" id="SM00306">
    <property type="entry name" value="HintN"/>
    <property type="match status" value="1"/>
</dbReference>
<reference evidence="13" key="1">
    <citation type="journal article" date="2014" name="Int. J. Syst. Evol. Microbiol.">
        <title>Complete genome sequence of Corynebacterium casei LMG S-19264T (=DSM 44701T), isolated from a smear-ripened cheese.</title>
        <authorList>
            <consortium name="US DOE Joint Genome Institute (JGI-PGF)"/>
            <person name="Walter F."/>
            <person name="Albersmeier A."/>
            <person name="Kalinowski J."/>
            <person name="Ruckert C."/>
        </authorList>
    </citation>
    <scope>NUCLEOTIDE SEQUENCE</scope>
    <source>
        <strain evidence="13">CGMCC 4.7368</strain>
    </source>
</reference>
<evidence type="ECO:0000256" key="3">
    <source>
        <dbReference type="ARBA" id="ARBA00012417"/>
    </source>
</evidence>
<dbReference type="SUPFAM" id="SSF55608">
    <property type="entry name" value="Homing endonucleases"/>
    <property type="match status" value="1"/>
</dbReference>
<evidence type="ECO:0000256" key="10">
    <source>
        <dbReference type="ARBA" id="ARBA00023000"/>
    </source>
</evidence>
<comment type="subcellular location">
    <subcellularLocation>
        <location evidence="1">Cytoplasm</location>
    </subcellularLocation>
</comment>
<evidence type="ECO:0000256" key="8">
    <source>
        <dbReference type="ARBA" id="ARBA00022813"/>
    </source>
</evidence>
<dbReference type="SUPFAM" id="SSF51294">
    <property type="entry name" value="Hedgehog/intein (Hint) domain"/>
    <property type="match status" value="1"/>
</dbReference>
<evidence type="ECO:0000256" key="4">
    <source>
        <dbReference type="ARBA" id="ARBA00019114"/>
    </source>
</evidence>
<dbReference type="Gene3D" id="3.10.28.10">
    <property type="entry name" value="Homing endonucleases"/>
    <property type="match status" value="1"/>
</dbReference>
<evidence type="ECO:0000256" key="6">
    <source>
        <dbReference type="ARBA" id="ARBA00022695"/>
    </source>
</evidence>
<dbReference type="GO" id="GO:0008408">
    <property type="term" value="F:3'-5' exonuclease activity"/>
    <property type="evidence" value="ECO:0007669"/>
    <property type="project" value="InterPro"/>
</dbReference>